<feature type="transmembrane region" description="Helical" evidence="7">
    <location>
        <begin position="12"/>
        <end position="31"/>
    </location>
</feature>
<evidence type="ECO:0000256" key="5">
    <source>
        <dbReference type="ARBA" id="ARBA00022989"/>
    </source>
</evidence>
<comment type="subcellular location">
    <subcellularLocation>
        <location evidence="1">Membrane</location>
        <topology evidence="1">Multi-pass membrane protein</topology>
    </subcellularLocation>
</comment>
<feature type="transmembrane region" description="Helical" evidence="7">
    <location>
        <begin position="313"/>
        <end position="342"/>
    </location>
</feature>
<evidence type="ECO:0000313" key="9">
    <source>
        <dbReference type="Proteomes" id="UP000254060"/>
    </source>
</evidence>
<gene>
    <name evidence="8" type="primary">pbuG_1</name>
    <name evidence="8" type="ORF">NCTC13163_01539</name>
</gene>
<feature type="transmembrane region" description="Helical" evidence="7">
    <location>
        <begin position="43"/>
        <end position="66"/>
    </location>
</feature>
<dbReference type="Pfam" id="PF00860">
    <property type="entry name" value="Xan_ur_permease"/>
    <property type="match status" value="1"/>
</dbReference>
<dbReference type="RefSeq" id="WP_029335066.1">
    <property type="nucleotide sequence ID" value="NZ_UGGP01000001.1"/>
</dbReference>
<dbReference type="OrthoDB" id="9808458at2"/>
<evidence type="ECO:0000313" key="8">
    <source>
        <dbReference type="EMBL" id="STO08170.1"/>
    </source>
</evidence>
<feature type="transmembrane region" description="Helical" evidence="7">
    <location>
        <begin position="362"/>
        <end position="392"/>
    </location>
</feature>
<dbReference type="PANTHER" id="PTHR43337">
    <property type="entry name" value="XANTHINE/URACIL PERMEASE C887.17-RELATED"/>
    <property type="match status" value="1"/>
</dbReference>
<sequence>MAKQTEWKTETYGGVLNFLATAYIPAVHAAILTQAGLPFEGALVGAILTSIIGTFIAGLFNLPLLLLPGMGINALFTYTLVLQMGLSWQGALAVSLVSGALVVLLTVTKVARKLANAFPPIIHDGLTVGLGLFLILIGLEAAGIVSGGGGALLHIGDLGERPVQVAFLTLFVAILLFLKMGPSSFLWTIAFGVGLSAVMGTLDWTGEFALTPFFESFGTVFGSVSFTESMSPLFLVAVGVLTLVLLIENISLIQNQTRAIGKDADAPKGLVAQGLSTMAGALFGSSPTVSTVEVAAGISVGARGGIASFVTSGLYVVSLLLLPLFAIIPVTAIAPVLIIIGMMMFQNVKHLPLDNWEHAFPAILVIIMIPFTYSIVDGIGLGFIAYTMIVLFKKGYRSLSPVVGVLTVLFLVFFSLPVWL</sequence>
<feature type="transmembrane region" description="Helical" evidence="7">
    <location>
        <begin position="86"/>
        <end position="107"/>
    </location>
</feature>
<reference evidence="8 9" key="1">
    <citation type="submission" date="2018-06" db="EMBL/GenBank/DDBJ databases">
        <authorList>
            <consortium name="Pathogen Informatics"/>
            <person name="Doyle S."/>
        </authorList>
    </citation>
    <scope>NUCLEOTIDE SEQUENCE [LARGE SCALE GENOMIC DNA]</scope>
    <source>
        <strain evidence="8 9">NCTC13163</strain>
    </source>
</reference>
<evidence type="ECO:0000256" key="1">
    <source>
        <dbReference type="ARBA" id="ARBA00004141"/>
    </source>
</evidence>
<feature type="transmembrane region" description="Helical" evidence="7">
    <location>
        <begin position="399"/>
        <end position="419"/>
    </location>
</feature>
<name>A0A377FTN0_9BACL</name>
<dbReference type="Proteomes" id="UP000254060">
    <property type="component" value="Unassembled WGS sequence"/>
</dbReference>
<evidence type="ECO:0000256" key="6">
    <source>
        <dbReference type="ARBA" id="ARBA00023136"/>
    </source>
</evidence>
<protein>
    <submittedName>
        <fullName evidence="8">Guanine/hypoxanthine permease pbuG</fullName>
    </submittedName>
</protein>
<keyword evidence="6 7" id="KW-0472">Membrane</keyword>
<proteinExistence type="inferred from homology"/>
<evidence type="ECO:0000256" key="3">
    <source>
        <dbReference type="ARBA" id="ARBA00022448"/>
    </source>
</evidence>
<dbReference type="PANTHER" id="PTHR43337:SF2">
    <property type="entry name" value="XANTHINE_URACIL PERMEASE"/>
    <property type="match status" value="1"/>
</dbReference>
<feature type="transmembrane region" description="Helical" evidence="7">
    <location>
        <begin position="185"/>
        <end position="202"/>
    </location>
</feature>
<dbReference type="STRING" id="1397694.GCA_000702585_02036"/>
<dbReference type="GO" id="GO:0005886">
    <property type="term" value="C:plasma membrane"/>
    <property type="evidence" value="ECO:0007669"/>
    <property type="project" value="TreeGrafter"/>
</dbReference>
<comment type="similarity">
    <text evidence="2">Belongs to the nucleobase:cation symporter-2 (NCS2) (TC 2.A.40) family. Azg-like subfamily.</text>
</comment>
<dbReference type="EMBL" id="UGGP01000001">
    <property type="protein sequence ID" value="STO08170.1"/>
    <property type="molecule type" value="Genomic_DNA"/>
</dbReference>
<organism evidence="8 9">
    <name type="scientific">Exiguobacterium aurantiacum</name>
    <dbReference type="NCBI Taxonomy" id="33987"/>
    <lineage>
        <taxon>Bacteria</taxon>
        <taxon>Bacillati</taxon>
        <taxon>Bacillota</taxon>
        <taxon>Bacilli</taxon>
        <taxon>Bacillales</taxon>
        <taxon>Bacillales Family XII. Incertae Sedis</taxon>
        <taxon>Exiguobacterium</taxon>
    </lineage>
</organism>
<dbReference type="InterPro" id="IPR006043">
    <property type="entry name" value="NCS2"/>
</dbReference>
<feature type="transmembrane region" description="Helical" evidence="7">
    <location>
        <begin position="161"/>
        <end position="178"/>
    </location>
</feature>
<keyword evidence="4 7" id="KW-0812">Transmembrane</keyword>
<feature type="transmembrane region" description="Helical" evidence="7">
    <location>
        <begin position="233"/>
        <end position="253"/>
    </location>
</feature>
<keyword evidence="5 7" id="KW-1133">Transmembrane helix</keyword>
<keyword evidence="3" id="KW-0813">Transport</keyword>
<dbReference type="AlphaFoldDB" id="A0A377FTN0"/>
<accession>A0A377FTN0</accession>
<evidence type="ECO:0000256" key="4">
    <source>
        <dbReference type="ARBA" id="ARBA00022692"/>
    </source>
</evidence>
<evidence type="ECO:0000256" key="2">
    <source>
        <dbReference type="ARBA" id="ARBA00005697"/>
    </source>
</evidence>
<dbReference type="InterPro" id="IPR045018">
    <property type="entry name" value="Azg-like"/>
</dbReference>
<dbReference type="GO" id="GO:0005345">
    <property type="term" value="F:purine nucleobase transmembrane transporter activity"/>
    <property type="evidence" value="ECO:0007669"/>
    <property type="project" value="TreeGrafter"/>
</dbReference>
<evidence type="ECO:0000256" key="7">
    <source>
        <dbReference type="SAM" id="Phobius"/>
    </source>
</evidence>
<feature type="transmembrane region" description="Helical" evidence="7">
    <location>
        <begin position="128"/>
        <end position="155"/>
    </location>
</feature>